<dbReference type="OrthoDB" id="9807521at2"/>
<name>A0A1B2ER77_9HYPH</name>
<sequence length="310" mass="33698">MEAPPLERKLVAILAADVAGYSRMMHQDEDATLAILTTHRTIIDDLITAGRGQISGTAGDSVLAEFASVVDAVHCAVAIQQALHKANANLPPERRMRLRIGINIGDVLVKDGTIFGDGVNVASRLESLAEPGSICITRGVRDHIRDRGDYEFDDLGEHSVKNIARPVRAFRILFDPDGTTELREIPGPPEPSLSSGVAADLSQDAIELEFWQSVQASGEADEYGAYLERYPDGIFAPLARDRLAKPETLERPPAPPEGSAVELAFWDTVKDSDNPAMFRAYLEQFPAGTFKTLADIRLAEIDDAHEDSIG</sequence>
<dbReference type="GO" id="GO:0004016">
    <property type="term" value="F:adenylate cyclase activity"/>
    <property type="evidence" value="ECO:0007669"/>
    <property type="project" value="UniProtKB-ARBA"/>
</dbReference>
<dbReference type="InterPro" id="IPR029787">
    <property type="entry name" value="Nucleotide_cyclase"/>
</dbReference>
<dbReference type="RefSeq" id="WP_099513593.1">
    <property type="nucleotide sequence ID" value="NZ_CP016617.1"/>
</dbReference>
<keyword evidence="2" id="KW-0614">Plasmid</keyword>
<evidence type="ECO:0000313" key="2">
    <source>
        <dbReference type="EMBL" id="ANY82486.1"/>
    </source>
</evidence>
<dbReference type="Gene3D" id="3.30.70.1230">
    <property type="entry name" value="Nucleotide cyclase"/>
    <property type="match status" value="1"/>
</dbReference>
<dbReference type="EMBL" id="CP016617">
    <property type="protein sequence ID" value="ANY82486.1"/>
    <property type="molecule type" value="Genomic_DNA"/>
</dbReference>
<dbReference type="SMART" id="SM00044">
    <property type="entry name" value="CYCc"/>
    <property type="match status" value="1"/>
</dbReference>
<dbReference type="AlphaFoldDB" id="A0A1B2ER77"/>
<protein>
    <submittedName>
        <fullName evidence="2">Adenylate cyclase</fullName>
    </submittedName>
</protein>
<feature type="domain" description="Guanylate cyclase" evidence="1">
    <location>
        <begin position="12"/>
        <end position="126"/>
    </location>
</feature>
<dbReference type="InterPro" id="IPR001054">
    <property type="entry name" value="A/G_cyclase"/>
</dbReference>
<dbReference type="Pfam" id="PF00211">
    <property type="entry name" value="Guanylate_cyc"/>
    <property type="match status" value="1"/>
</dbReference>
<evidence type="ECO:0000259" key="1">
    <source>
        <dbReference type="PROSITE" id="PS50125"/>
    </source>
</evidence>
<dbReference type="PROSITE" id="PS50125">
    <property type="entry name" value="GUANYLATE_CYCLASE_2"/>
    <property type="match status" value="1"/>
</dbReference>
<dbReference type="GO" id="GO:0006171">
    <property type="term" value="P:cAMP biosynthetic process"/>
    <property type="evidence" value="ECO:0007669"/>
    <property type="project" value="TreeGrafter"/>
</dbReference>
<organism evidence="2">
    <name type="scientific">Microvirga ossetica</name>
    <dbReference type="NCBI Taxonomy" id="1882682"/>
    <lineage>
        <taxon>Bacteria</taxon>
        <taxon>Pseudomonadati</taxon>
        <taxon>Pseudomonadota</taxon>
        <taxon>Alphaproteobacteria</taxon>
        <taxon>Hyphomicrobiales</taxon>
        <taxon>Methylobacteriaceae</taxon>
        <taxon>Microvirga</taxon>
    </lineage>
</organism>
<dbReference type="PANTHER" id="PTHR43081">
    <property type="entry name" value="ADENYLATE CYCLASE, TERMINAL-DIFFERENTIATION SPECIFIC-RELATED"/>
    <property type="match status" value="1"/>
</dbReference>
<dbReference type="PANTHER" id="PTHR43081:SF19">
    <property type="entry name" value="PH-SENSITIVE ADENYLATE CYCLASE RV1264"/>
    <property type="match status" value="1"/>
</dbReference>
<dbReference type="InterPro" id="IPR050697">
    <property type="entry name" value="Adenylyl/Guanylyl_Cyclase_3/4"/>
</dbReference>
<dbReference type="CDD" id="cd07302">
    <property type="entry name" value="CHD"/>
    <property type="match status" value="1"/>
</dbReference>
<accession>A0A1B2ER77</accession>
<dbReference type="KEGG" id="moc:BB934_29810"/>
<dbReference type="GO" id="GO:0035556">
    <property type="term" value="P:intracellular signal transduction"/>
    <property type="evidence" value="ECO:0007669"/>
    <property type="project" value="InterPro"/>
</dbReference>
<dbReference type="SUPFAM" id="SSF55073">
    <property type="entry name" value="Nucleotide cyclase"/>
    <property type="match status" value="1"/>
</dbReference>
<geneLocation type="plasmid" evidence="2">
    <name>unnamed1</name>
</geneLocation>
<reference evidence="2" key="1">
    <citation type="submission" date="2016-07" db="EMBL/GenBank/DDBJ databases">
        <title>Microvirga ossetica sp. nov. a new species of rhizobia isolated from root nodules of the legume species Vicia alpestris Steven originated from North Ossetia region in the Caucasus.</title>
        <authorList>
            <person name="Safronova V.I."/>
            <person name="Kuznetsova I.G."/>
            <person name="Sazanova A.L."/>
            <person name="Belimov A."/>
            <person name="Andronov E."/>
            <person name="Osledkin Y.S."/>
            <person name="Onishchuk O.P."/>
            <person name="Kurchak O.N."/>
            <person name="Shaposhnikov A.I."/>
            <person name="Willems A."/>
            <person name="Tikhonovich I.A."/>
        </authorList>
    </citation>
    <scope>NUCLEOTIDE SEQUENCE [LARGE SCALE GENOMIC DNA]</scope>
    <source>
        <strain evidence="2">V5/3M</strain>
        <plasmid evidence="2">unnamed1</plasmid>
    </source>
</reference>
<gene>
    <name evidence="2" type="ORF">BB934_29810</name>
</gene>
<proteinExistence type="predicted"/>